<organism evidence="20 21">
    <name type="scientific">Allacma fusca</name>
    <dbReference type="NCBI Taxonomy" id="39272"/>
    <lineage>
        <taxon>Eukaryota</taxon>
        <taxon>Metazoa</taxon>
        <taxon>Ecdysozoa</taxon>
        <taxon>Arthropoda</taxon>
        <taxon>Hexapoda</taxon>
        <taxon>Collembola</taxon>
        <taxon>Symphypleona</taxon>
        <taxon>Sminthuridae</taxon>
        <taxon>Allacma</taxon>
    </lineage>
</organism>
<dbReference type="Pfam" id="PF07718">
    <property type="entry name" value="Coatamer_beta_C"/>
    <property type="match status" value="1"/>
</dbReference>
<dbReference type="GO" id="GO:0006886">
    <property type="term" value="P:intracellular protein transport"/>
    <property type="evidence" value="ECO:0007669"/>
    <property type="project" value="InterPro"/>
</dbReference>
<keyword evidence="8 14" id="KW-0653">Protein transport</keyword>
<dbReference type="InterPro" id="IPR016460">
    <property type="entry name" value="COPB1"/>
</dbReference>
<keyword evidence="11 14" id="KW-0968">Cytoplasmic vesicle</keyword>
<dbReference type="GO" id="GO:0005198">
    <property type="term" value="F:structural molecule activity"/>
    <property type="evidence" value="ECO:0007669"/>
    <property type="project" value="InterPro"/>
</dbReference>
<evidence type="ECO:0000259" key="17">
    <source>
        <dbReference type="Pfam" id="PF01602"/>
    </source>
</evidence>
<proteinExistence type="predicted"/>
<keyword evidence="16" id="KW-0812">Transmembrane</keyword>
<evidence type="ECO:0000313" key="20">
    <source>
        <dbReference type="EMBL" id="CAG7827014.1"/>
    </source>
</evidence>
<feature type="region of interest" description="Disordered" evidence="15">
    <location>
        <begin position="505"/>
        <end position="528"/>
    </location>
</feature>
<feature type="domain" description="Coatomer beta subunit C-terminal" evidence="18">
    <location>
        <begin position="681"/>
        <end position="820"/>
    </location>
</feature>
<keyword evidence="5 14" id="KW-0963">Cytoplasm</keyword>
<keyword evidence="10 14" id="KW-0472">Membrane</keyword>
<evidence type="ECO:0000259" key="18">
    <source>
        <dbReference type="Pfam" id="PF07718"/>
    </source>
</evidence>
<comment type="function">
    <text evidence="12 14">The coatomer is a cytosolic protein complex that binds to dilysine motifs and reversibly associates with Golgi non-clathrin-coated vesicles, which further mediate biosynthetic protein transport from the ER, via the Golgi up to the trans Golgi network. Coatomer complex is required for budding from Golgi membranes, and is essential for the retrograde Golgi-to-ER transport of dilysine-tagged proteins.</text>
</comment>
<dbReference type="GO" id="GO:0000139">
    <property type="term" value="C:Golgi membrane"/>
    <property type="evidence" value="ECO:0007669"/>
    <property type="project" value="UniProtKB-SubCell"/>
</dbReference>
<dbReference type="Pfam" id="PF14806">
    <property type="entry name" value="Coatomer_b_Cpla"/>
    <property type="match status" value="1"/>
</dbReference>
<evidence type="ECO:0000256" key="15">
    <source>
        <dbReference type="SAM" id="MobiDB-lite"/>
    </source>
</evidence>
<evidence type="ECO:0000256" key="2">
    <source>
        <dbReference type="ARBA" id="ARBA00011775"/>
    </source>
</evidence>
<evidence type="ECO:0000256" key="1">
    <source>
        <dbReference type="ARBA" id="ARBA00004255"/>
    </source>
</evidence>
<dbReference type="FunFam" id="1.25.10.10:FF:000444">
    <property type="entry name" value="Coatomer subunit beta"/>
    <property type="match status" value="1"/>
</dbReference>
<keyword evidence="21" id="KW-1185">Reference proteome</keyword>
<dbReference type="EMBL" id="CAJVCH010541929">
    <property type="protein sequence ID" value="CAG7827014.1"/>
    <property type="molecule type" value="Genomic_DNA"/>
</dbReference>
<sequence length="984" mass="109177">MKDRSNYNSAEPPCYTLINLPSDAEQPSELQLRADLEKGDIKTKTEALKKVIFMILSGEKLPGLLMTIIRFILPLQDHTIKKLLLIYWEIVPKTSSDGKLLHEMILVCDAYRKDLQHPNEFIRGSTLRFLCKLREPELLEPLMPAIRACLEHRHAYVRRNAVLAIFTIYKNFDALIPDAPELVSNLLEVEQDMACRRNAFLMLLQVDQNRALGYLTSFLDQVGSFGDILQLVIVELIYKVCHHNPSERAKFIRCIYNLLTANSSAVRYESAGTLVTLSNAPSAIKAAATCYIELIVKESDNNVKLIVLERLSALRELQYSDKVMEDLVMDILRILASPDLEVRRKTLNLALELLSSRTVGEVVLFLRKEVGRTHNSVEHDDTGKYRQLLVRTLHQCCVKFPDVAASIIPVLIEFLSDTNELAASDVLLFLREAIQKFPTLTSTIVEKLLEVFPSIKSSRIMRSTIWILGEFAVTSGDIETVVAQIKACLGDLPLVESELKKVSGDTDEDKDISAGKPQAEKNQSSRLVTSDGTYATQSAFSMTQTVKKDDNVPSLRKHLLDGDFFIGAALAASLTKMVRRLVVQGSNLPESVKNKISAEAMFIMASIIRLGKSGLPTKAITSDDEDRILLCLRVLSEQNPTLSKVFTEECRQSLALMLKEQSEYEAASTKAKKKKNITVQPDDPIDFAQLVSRLDMVNGDDMFETSLSKAVGVDVKRDDSDFSSSKLSKVTQLTGFSDPVYSEAYINVNQFDIVLDVLLVNQTSDTLQNCTLELATLGDLKLVERPPAVILGPHDFTNIRASIKVASTENGVIFGNIVYDVSGAGSDRNVVVMSDIHIDIMDYILPANCTDAEFRAMWAEFEWENKVGVNTGITNLRQYLLHLIKSTNMQCLTPEKALVGDCGFMAATLYAKSIFGEDALANLSIEKSIDNPNAPVTGHIRIRAKSQGMALSLGDKINLSQKRVTATVSSTPLPTAAKMTAGPE</sequence>
<dbReference type="PANTHER" id="PTHR10635:SF0">
    <property type="entry name" value="COATOMER SUBUNIT BETA"/>
    <property type="match status" value="1"/>
</dbReference>
<evidence type="ECO:0000256" key="6">
    <source>
        <dbReference type="ARBA" id="ARBA00022737"/>
    </source>
</evidence>
<protein>
    <recommendedName>
        <fullName evidence="3 14">Coatomer subunit beta</fullName>
    </recommendedName>
    <alternativeName>
        <fullName evidence="13 14">Beta-coat protein</fullName>
    </alternativeName>
</protein>
<evidence type="ECO:0000313" key="21">
    <source>
        <dbReference type="Proteomes" id="UP000708208"/>
    </source>
</evidence>
<evidence type="ECO:0000256" key="9">
    <source>
        <dbReference type="ARBA" id="ARBA00023034"/>
    </source>
</evidence>
<evidence type="ECO:0000256" key="13">
    <source>
        <dbReference type="ARBA" id="ARBA00030841"/>
    </source>
</evidence>
<evidence type="ECO:0000259" key="19">
    <source>
        <dbReference type="Pfam" id="PF14806"/>
    </source>
</evidence>
<evidence type="ECO:0000256" key="8">
    <source>
        <dbReference type="ARBA" id="ARBA00022927"/>
    </source>
</evidence>
<evidence type="ECO:0000256" key="10">
    <source>
        <dbReference type="ARBA" id="ARBA00023136"/>
    </source>
</evidence>
<dbReference type="AlphaFoldDB" id="A0A8J2LPJ7"/>
<dbReference type="InterPro" id="IPR002553">
    <property type="entry name" value="Clathrin/coatomer_adapt-like_N"/>
</dbReference>
<keyword evidence="6" id="KW-0677">Repeat</keyword>
<evidence type="ECO:0000256" key="16">
    <source>
        <dbReference type="SAM" id="Phobius"/>
    </source>
</evidence>
<dbReference type="OrthoDB" id="10261439at2759"/>
<dbReference type="Proteomes" id="UP000708208">
    <property type="component" value="Unassembled WGS sequence"/>
</dbReference>
<keyword evidence="9 14" id="KW-0333">Golgi apparatus</keyword>
<evidence type="ECO:0000256" key="5">
    <source>
        <dbReference type="ARBA" id="ARBA00022490"/>
    </source>
</evidence>
<comment type="subcellular location">
    <subcellularLocation>
        <location evidence="14">Cytoplasm</location>
    </subcellularLocation>
    <subcellularLocation>
        <location evidence="1 14">Golgi apparatus membrane</location>
        <topology evidence="1 14">Peripheral membrane protein</topology>
        <orientation evidence="1 14">Cytoplasmic side</orientation>
    </subcellularLocation>
    <subcellularLocation>
        <location evidence="14">Cytoplasmic vesicle</location>
        <location evidence="14">COPI-coated vesicle membrane</location>
        <topology evidence="14">Peripheral membrane protein</topology>
        <orientation evidence="14">Cytoplasmic side</orientation>
    </subcellularLocation>
</comment>
<evidence type="ECO:0000256" key="3">
    <source>
        <dbReference type="ARBA" id="ARBA00017024"/>
    </source>
</evidence>
<dbReference type="InterPro" id="IPR011710">
    <property type="entry name" value="Coatomer_bsu_C"/>
</dbReference>
<feature type="transmembrane region" description="Helical" evidence="16">
    <location>
        <begin position="51"/>
        <end position="73"/>
    </location>
</feature>
<dbReference type="PIRSF" id="PIRSF005727">
    <property type="entry name" value="Coatomer_beta_subunit"/>
    <property type="match status" value="1"/>
</dbReference>
<evidence type="ECO:0000256" key="4">
    <source>
        <dbReference type="ARBA" id="ARBA00022448"/>
    </source>
</evidence>
<dbReference type="GO" id="GO:0006891">
    <property type="term" value="P:intra-Golgi vesicle-mediated transport"/>
    <property type="evidence" value="ECO:0007669"/>
    <property type="project" value="TreeGrafter"/>
</dbReference>
<evidence type="ECO:0000256" key="11">
    <source>
        <dbReference type="ARBA" id="ARBA00023329"/>
    </source>
</evidence>
<keyword evidence="7 14" id="KW-0931">ER-Golgi transport</keyword>
<keyword evidence="16" id="KW-1133">Transmembrane helix</keyword>
<dbReference type="GO" id="GO:0006888">
    <property type="term" value="P:endoplasmic reticulum to Golgi vesicle-mediated transport"/>
    <property type="evidence" value="ECO:0007669"/>
    <property type="project" value="TreeGrafter"/>
</dbReference>
<dbReference type="PANTHER" id="PTHR10635">
    <property type="entry name" value="COATOMER SUBUNIT BETA"/>
    <property type="match status" value="1"/>
</dbReference>
<evidence type="ECO:0000256" key="7">
    <source>
        <dbReference type="ARBA" id="ARBA00022892"/>
    </source>
</evidence>
<dbReference type="Pfam" id="PF01602">
    <property type="entry name" value="Adaptin_N"/>
    <property type="match status" value="1"/>
</dbReference>
<comment type="subunit">
    <text evidence="2 14">Oligomeric complex that consists of at least the alpha, beta, beta', gamma, delta, epsilon and zeta subunits.</text>
</comment>
<gene>
    <name evidence="20" type="ORF">AFUS01_LOCUS37026</name>
</gene>
<name>A0A8J2LPJ7_9HEXA</name>
<feature type="domain" description="Clathrin/coatomer adaptor adaptin-like N-terminal" evidence="17">
    <location>
        <begin position="29"/>
        <end position="539"/>
    </location>
</feature>
<feature type="domain" description="Coatomer beta subunit appendage platform" evidence="19">
    <location>
        <begin position="827"/>
        <end position="957"/>
    </location>
</feature>
<evidence type="ECO:0000256" key="12">
    <source>
        <dbReference type="ARBA" id="ARBA00025536"/>
    </source>
</evidence>
<evidence type="ECO:0000256" key="14">
    <source>
        <dbReference type="PIRNR" id="PIRNR005727"/>
    </source>
</evidence>
<reference evidence="20" key="1">
    <citation type="submission" date="2021-06" db="EMBL/GenBank/DDBJ databases">
        <authorList>
            <person name="Hodson N. C."/>
            <person name="Mongue J. A."/>
            <person name="Jaron S. K."/>
        </authorList>
    </citation>
    <scope>NUCLEOTIDE SEQUENCE</scope>
</reference>
<comment type="caution">
    <text evidence="20">The sequence shown here is derived from an EMBL/GenBank/DDBJ whole genome shotgun (WGS) entry which is preliminary data.</text>
</comment>
<accession>A0A8J2LPJ7</accession>
<dbReference type="InterPro" id="IPR029446">
    <property type="entry name" value="COPB1_appendage_platform_dom"/>
</dbReference>
<dbReference type="GO" id="GO:0030126">
    <property type="term" value="C:COPI vesicle coat"/>
    <property type="evidence" value="ECO:0007669"/>
    <property type="project" value="InterPro"/>
</dbReference>
<keyword evidence="4 14" id="KW-0813">Transport</keyword>